<dbReference type="EMBL" id="BPQB01000101">
    <property type="protein sequence ID" value="GJE99111.1"/>
    <property type="molecule type" value="Genomic_DNA"/>
</dbReference>
<evidence type="ECO:0000313" key="4">
    <source>
        <dbReference type="Proteomes" id="UP000703269"/>
    </source>
</evidence>
<keyword evidence="1" id="KW-1133">Transmembrane helix</keyword>
<keyword evidence="4" id="KW-1185">Reference proteome</keyword>
<protein>
    <submittedName>
        <fullName evidence="3">Delta fatty acid desaturase</fullName>
    </submittedName>
</protein>
<reference evidence="3 4" key="1">
    <citation type="submission" date="2021-08" db="EMBL/GenBank/DDBJ databases">
        <title>Draft Genome Sequence of Phanerochaete sordida strain YK-624.</title>
        <authorList>
            <person name="Mori T."/>
            <person name="Dohra H."/>
            <person name="Suzuki T."/>
            <person name="Kawagishi H."/>
            <person name="Hirai H."/>
        </authorList>
    </citation>
    <scope>NUCLEOTIDE SEQUENCE [LARGE SCALE GENOMIC DNA]</scope>
    <source>
        <strain evidence="3 4">YK-624</strain>
    </source>
</reference>
<feature type="transmembrane region" description="Helical" evidence="1">
    <location>
        <begin position="303"/>
        <end position="323"/>
    </location>
</feature>
<dbReference type="InterPro" id="IPR005804">
    <property type="entry name" value="FA_desaturase_dom"/>
</dbReference>
<sequence>MGVDSRHICTASGVADAAAPSDCSSKVAARPASHPTAPVAEDEVAETAGFKPFDWTMDDVRKAVPAHLFVRSTARAMSYLARDVAMAVALWISALRIDSICAYARETRVFPFDNAWGPLILKCSLWLVYWWFQGLVFMGLWVIGHECGHGGFSDHQWISDVVGYAIHTSMFTPYFSWKISHHRHHMNHASMENDEVYVPHTRSEYKIPEPSDDGPNYDEYLGDAPVYTLFKMVLMQLFAYPAYLIYNTSGQREYPEWTSHFNPNSVLFKETQRTAVVVSDIGVAAALWAFWMACQKWGTLTVAMYYGVPWFCVNHWLVLLTYLHHTDPVLPHYRANVWTFARGAAATMDRDFLGWHGRFFLHGISHYHVAHHFFPKMPFYNGAAATEHLKAFLGEHYFYSDKPVFRALWDNYNECQFVEDTGDIVFYRNREGKSVREPA</sequence>
<gene>
    <name evidence="3" type="ORF">PsYK624_153570</name>
</gene>
<dbReference type="PANTHER" id="PTHR32100">
    <property type="entry name" value="OMEGA-6 FATTY ACID DESATURASE, CHLOROPLASTIC"/>
    <property type="match status" value="1"/>
</dbReference>
<dbReference type="Pfam" id="PF00487">
    <property type="entry name" value="FA_desaturase"/>
    <property type="match status" value="1"/>
</dbReference>
<feature type="transmembrane region" description="Helical" evidence="1">
    <location>
        <begin position="274"/>
        <end position="291"/>
    </location>
</feature>
<keyword evidence="1" id="KW-0472">Membrane</keyword>
<keyword evidence="1" id="KW-0812">Transmembrane</keyword>
<dbReference type="GO" id="GO:0016491">
    <property type="term" value="F:oxidoreductase activity"/>
    <property type="evidence" value="ECO:0007669"/>
    <property type="project" value="InterPro"/>
</dbReference>
<dbReference type="Proteomes" id="UP000703269">
    <property type="component" value="Unassembled WGS sequence"/>
</dbReference>
<proteinExistence type="predicted"/>
<name>A0A9P3GQ41_9APHY</name>
<accession>A0A9P3GQ41</accession>
<evidence type="ECO:0000259" key="2">
    <source>
        <dbReference type="Pfam" id="PF00487"/>
    </source>
</evidence>
<feature type="domain" description="Fatty acid desaturase" evidence="2">
    <location>
        <begin position="125"/>
        <end position="398"/>
    </location>
</feature>
<dbReference type="CDD" id="cd03507">
    <property type="entry name" value="Delta12-FADS-like"/>
    <property type="match status" value="1"/>
</dbReference>
<evidence type="ECO:0000313" key="3">
    <source>
        <dbReference type="EMBL" id="GJE99111.1"/>
    </source>
</evidence>
<dbReference type="AlphaFoldDB" id="A0A9P3GQ41"/>
<dbReference type="InterPro" id="IPR012171">
    <property type="entry name" value="Fatty_acid_desaturase"/>
</dbReference>
<comment type="caution">
    <text evidence="3">The sequence shown here is derived from an EMBL/GenBank/DDBJ whole genome shotgun (WGS) entry which is preliminary data.</text>
</comment>
<dbReference type="OrthoDB" id="1461976at2759"/>
<evidence type="ECO:0000256" key="1">
    <source>
        <dbReference type="SAM" id="Phobius"/>
    </source>
</evidence>
<dbReference type="GO" id="GO:0006629">
    <property type="term" value="P:lipid metabolic process"/>
    <property type="evidence" value="ECO:0007669"/>
    <property type="project" value="InterPro"/>
</dbReference>
<feature type="transmembrane region" description="Helical" evidence="1">
    <location>
        <begin position="125"/>
        <end position="143"/>
    </location>
</feature>
<organism evidence="3 4">
    <name type="scientific">Phanerochaete sordida</name>
    <dbReference type="NCBI Taxonomy" id="48140"/>
    <lineage>
        <taxon>Eukaryota</taxon>
        <taxon>Fungi</taxon>
        <taxon>Dikarya</taxon>
        <taxon>Basidiomycota</taxon>
        <taxon>Agaricomycotina</taxon>
        <taxon>Agaricomycetes</taxon>
        <taxon>Polyporales</taxon>
        <taxon>Phanerochaetaceae</taxon>
        <taxon>Phanerochaete</taxon>
    </lineage>
</organism>